<organism evidence="1 2">
    <name type="scientific">Urochloa decumbens</name>
    <dbReference type="NCBI Taxonomy" id="240449"/>
    <lineage>
        <taxon>Eukaryota</taxon>
        <taxon>Viridiplantae</taxon>
        <taxon>Streptophyta</taxon>
        <taxon>Embryophyta</taxon>
        <taxon>Tracheophyta</taxon>
        <taxon>Spermatophyta</taxon>
        <taxon>Magnoliopsida</taxon>
        <taxon>Liliopsida</taxon>
        <taxon>Poales</taxon>
        <taxon>Poaceae</taxon>
        <taxon>PACMAD clade</taxon>
        <taxon>Panicoideae</taxon>
        <taxon>Panicodae</taxon>
        <taxon>Paniceae</taxon>
        <taxon>Melinidinae</taxon>
        <taxon>Urochloa</taxon>
    </lineage>
</organism>
<evidence type="ECO:0000313" key="2">
    <source>
        <dbReference type="Proteomes" id="UP001497457"/>
    </source>
</evidence>
<dbReference type="EMBL" id="OZ075120">
    <property type="protein sequence ID" value="CAL4897126.1"/>
    <property type="molecule type" value="Genomic_DNA"/>
</dbReference>
<proteinExistence type="predicted"/>
<reference evidence="1" key="1">
    <citation type="submission" date="2024-10" db="EMBL/GenBank/DDBJ databases">
        <authorList>
            <person name="Ryan C."/>
        </authorList>
    </citation>
    <scope>NUCLEOTIDE SEQUENCE [LARGE SCALE GENOMIC DNA]</scope>
</reference>
<name>A0ABC8VV94_9POAL</name>
<sequence>MAAPRRKSSRLMRKEELSTCASEQDLILMLKREERALRDLQRLSREACLAESSMQAASQSPVIAGMKRSRTVTQPAGKTKRKKVIKTKVPLERIEYMILNRHCRNPHQGICDDLEVGKRSRRFRENYAQRMAIANKYFEYQDALIKQFRDKGYADDYTEITDNEDDN</sequence>
<dbReference type="AlphaFoldDB" id="A0ABC8VV94"/>
<keyword evidence="2" id="KW-1185">Reference proteome</keyword>
<protein>
    <submittedName>
        <fullName evidence="1">Uncharacterized protein</fullName>
    </submittedName>
</protein>
<evidence type="ECO:0000313" key="1">
    <source>
        <dbReference type="EMBL" id="CAL4897126.1"/>
    </source>
</evidence>
<accession>A0ABC8VV94</accession>
<gene>
    <name evidence="1" type="ORF">URODEC1_LOCUS7074</name>
</gene>
<dbReference type="Proteomes" id="UP001497457">
    <property type="component" value="Chromosome 10rd"/>
</dbReference>